<dbReference type="AlphaFoldDB" id="A0A2M4DLF2"/>
<evidence type="ECO:0000313" key="2">
    <source>
        <dbReference type="EMBL" id="MBW77948.1"/>
    </source>
</evidence>
<feature type="signal peptide" evidence="1">
    <location>
        <begin position="1"/>
        <end position="22"/>
    </location>
</feature>
<protein>
    <submittedName>
        <fullName evidence="2">Putative secreted protein</fullName>
    </submittedName>
</protein>
<reference evidence="2" key="1">
    <citation type="submission" date="2018-01" db="EMBL/GenBank/DDBJ databases">
        <title>An insight into the sialome of Amazonian anophelines.</title>
        <authorList>
            <person name="Ribeiro J.M."/>
            <person name="Scarpassa V."/>
            <person name="Calvo E."/>
        </authorList>
    </citation>
    <scope>NUCLEOTIDE SEQUENCE</scope>
</reference>
<sequence length="108" mass="12039">MVLLMLLLLLVTESLSPRRVAAQCSERSEKRSTFAPLHVLTFSSLVCVWLFGTFHPHTVSVSSFTLHCTRFPPQAGPPLLRYMPQTLAAAFPPFLVVCSLWSTRAHEG</sequence>
<proteinExistence type="predicted"/>
<accession>A0A2M4DLF2</accession>
<dbReference type="EMBL" id="GGFL01013770">
    <property type="protein sequence ID" value="MBW77948.1"/>
    <property type="molecule type" value="Transcribed_RNA"/>
</dbReference>
<evidence type="ECO:0000256" key="1">
    <source>
        <dbReference type="SAM" id="SignalP"/>
    </source>
</evidence>
<keyword evidence="1" id="KW-0732">Signal</keyword>
<organism evidence="2">
    <name type="scientific">Anopheles darlingi</name>
    <name type="common">Mosquito</name>
    <dbReference type="NCBI Taxonomy" id="43151"/>
    <lineage>
        <taxon>Eukaryota</taxon>
        <taxon>Metazoa</taxon>
        <taxon>Ecdysozoa</taxon>
        <taxon>Arthropoda</taxon>
        <taxon>Hexapoda</taxon>
        <taxon>Insecta</taxon>
        <taxon>Pterygota</taxon>
        <taxon>Neoptera</taxon>
        <taxon>Endopterygota</taxon>
        <taxon>Diptera</taxon>
        <taxon>Nematocera</taxon>
        <taxon>Culicoidea</taxon>
        <taxon>Culicidae</taxon>
        <taxon>Anophelinae</taxon>
        <taxon>Anopheles</taxon>
    </lineage>
</organism>
<feature type="chain" id="PRO_5014915215" evidence="1">
    <location>
        <begin position="23"/>
        <end position="108"/>
    </location>
</feature>
<name>A0A2M4DLF2_ANODA</name>